<feature type="transmembrane region" description="Helical" evidence="7">
    <location>
        <begin position="267"/>
        <end position="286"/>
    </location>
</feature>
<evidence type="ECO:0000259" key="8">
    <source>
        <dbReference type="PROSITE" id="PS50928"/>
    </source>
</evidence>
<evidence type="ECO:0000256" key="2">
    <source>
        <dbReference type="ARBA" id="ARBA00022448"/>
    </source>
</evidence>
<dbReference type="Gene3D" id="1.10.3720.10">
    <property type="entry name" value="MetI-like"/>
    <property type="match status" value="1"/>
</dbReference>
<feature type="transmembrane region" description="Helical" evidence="7">
    <location>
        <begin position="203"/>
        <end position="223"/>
    </location>
</feature>
<dbReference type="Pfam" id="PF19300">
    <property type="entry name" value="BPD_transp_1_N"/>
    <property type="match status" value="1"/>
</dbReference>
<evidence type="ECO:0000256" key="1">
    <source>
        <dbReference type="ARBA" id="ARBA00004651"/>
    </source>
</evidence>
<keyword evidence="6 7" id="KW-0472">Membrane</keyword>
<dbReference type="EMBL" id="JGYS01000007">
    <property type="protein sequence ID" value="KFI54644.1"/>
    <property type="molecule type" value="Genomic_DNA"/>
</dbReference>
<dbReference type="SUPFAM" id="SSF161098">
    <property type="entry name" value="MetI-like"/>
    <property type="match status" value="1"/>
</dbReference>
<feature type="transmembrane region" description="Helical" evidence="7">
    <location>
        <begin position="306"/>
        <end position="332"/>
    </location>
</feature>
<feature type="transmembrane region" description="Helical" evidence="7">
    <location>
        <begin position="172"/>
        <end position="191"/>
    </location>
</feature>
<dbReference type="InterPro" id="IPR035906">
    <property type="entry name" value="MetI-like_sf"/>
</dbReference>
<evidence type="ECO:0000256" key="5">
    <source>
        <dbReference type="ARBA" id="ARBA00022989"/>
    </source>
</evidence>
<evidence type="ECO:0000256" key="6">
    <source>
        <dbReference type="ARBA" id="ARBA00023136"/>
    </source>
</evidence>
<dbReference type="GO" id="GO:0005886">
    <property type="term" value="C:plasma membrane"/>
    <property type="evidence" value="ECO:0007669"/>
    <property type="project" value="UniProtKB-SubCell"/>
</dbReference>
<dbReference type="InterPro" id="IPR000515">
    <property type="entry name" value="MetI-like"/>
</dbReference>
<dbReference type="Pfam" id="PF00528">
    <property type="entry name" value="BPD_transp_1"/>
    <property type="match status" value="1"/>
</dbReference>
<accession>A0A087A794</accession>
<evidence type="ECO:0000313" key="10">
    <source>
        <dbReference type="Proteomes" id="UP000029072"/>
    </source>
</evidence>
<protein>
    <submittedName>
        <fullName evidence="9">Peptide ABC transporter permease</fullName>
    </submittedName>
</protein>
<comment type="caution">
    <text evidence="9">The sequence shown here is derived from an EMBL/GenBank/DDBJ whole genome shotgun (WGS) entry which is preliminary data.</text>
</comment>
<evidence type="ECO:0000256" key="3">
    <source>
        <dbReference type="ARBA" id="ARBA00022475"/>
    </source>
</evidence>
<dbReference type="STRING" id="1437609.BCAL_0902"/>
<dbReference type="GO" id="GO:0055085">
    <property type="term" value="P:transmembrane transport"/>
    <property type="evidence" value="ECO:0007669"/>
    <property type="project" value="InterPro"/>
</dbReference>
<dbReference type="eggNOG" id="COG0601">
    <property type="taxonomic scope" value="Bacteria"/>
</dbReference>
<dbReference type="InterPro" id="IPR045621">
    <property type="entry name" value="BPD_transp_1_N"/>
</dbReference>
<dbReference type="AlphaFoldDB" id="A0A087A794"/>
<keyword evidence="3" id="KW-1003">Cell membrane</keyword>
<evidence type="ECO:0000256" key="7">
    <source>
        <dbReference type="RuleBase" id="RU363032"/>
    </source>
</evidence>
<proteinExistence type="inferred from homology"/>
<dbReference type="Proteomes" id="UP000029072">
    <property type="component" value="Unassembled WGS sequence"/>
</dbReference>
<dbReference type="PANTHER" id="PTHR43163">
    <property type="entry name" value="DIPEPTIDE TRANSPORT SYSTEM PERMEASE PROTEIN DPPB-RELATED"/>
    <property type="match status" value="1"/>
</dbReference>
<keyword evidence="5 7" id="KW-1133">Transmembrane helix</keyword>
<comment type="similarity">
    <text evidence="7">Belongs to the binding-protein-dependent transport system permease family.</text>
</comment>
<evidence type="ECO:0000256" key="4">
    <source>
        <dbReference type="ARBA" id="ARBA00022692"/>
    </source>
</evidence>
<sequence>MAHMTQSRRETPPVAQWVRWTQWARWARWGRWLGGVVLHALLVIALVAVGVFLIVRIVPGDPAQMVLGLKARPEQIADMHRRLGLDQPLWRQFTSFILTIVTTGDTGESIAYHASSRALVLDRLPVSLWLVGCSAVLVVAISLPLAMTAALHKGTWIDQLVRVVPTITLGMPEFWVGLVFVLLFAVTLKIFPVGGTQPGIDGMLYSMALPSLTIALAQTPFIVRSLRTRILDVLGADFVTTLRAAGLPERAIRRHVLRNSLMPALELYGMKISFLIGGTLVVEQVFGLRGVGTLLFSAITARDFPLIQAIAMYCALGVVIVSTLVRIATGLVDYRVREGR</sequence>
<feature type="transmembrane region" description="Helical" evidence="7">
    <location>
        <begin position="32"/>
        <end position="58"/>
    </location>
</feature>
<dbReference type="PROSITE" id="PS50928">
    <property type="entry name" value="ABC_TM1"/>
    <property type="match status" value="1"/>
</dbReference>
<dbReference type="CDD" id="cd06261">
    <property type="entry name" value="TM_PBP2"/>
    <property type="match status" value="1"/>
</dbReference>
<feature type="domain" description="ABC transmembrane type-1" evidence="8">
    <location>
        <begin position="124"/>
        <end position="325"/>
    </location>
</feature>
<dbReference type="PANTHER" id="PTHR43163:SF6">
    <property type="entry name" value="DIPEPTIDE TRANSPORT SYSTEM PERMEASE PROTEIN DPPB-RELATED"/>
    <property type="match status" value="1"/>
</dbReference>
<name>A0A087A794_9BIFI</name>
<evidence type="ECO:0000313" key="9">
    <source>
        <dbReference type="EMBL" id="KFI54644.1"/>
    </source>
</evidence>
<reference evidence="9 10" key="1">
    <citation type="submission" date="2014-03" db="EMBL/GenBank/DDBJ databases">
        <title>Genomics of Bifidobacteria.</title>
        <authorList>
            <person name="Ventura M."/>
            <person name="Milani C."/>
            <person name="Lugli G.A."/>
        </authorList>
    </citation>
    <scope>NUCLEOTIDE SEQUENCE [LARGE SCALE GENOMIC DNA]</scope>
    <source>
        <strain evidence="9 10">DSM 23973</strain>
    </source>
</reference>
<feature type="transmembrane region" description="Helical" evidence="7">
    <location>
        <begin position="126"/>
        <end position="151"/>
    </location>
</feature>
<keyword evidence="2 7" id="KW-0813">Transport</keyword>
<comment type="subcellular location">
    <subcellularLocation>
        <location evidence="1 7">Cell membrane</location>
        <topology evidence="1 7">Multi-pass membrane protein</topology>
    </subcellularLocation>
</comment>
<gene>
    <name evidence="9" type="ORF">BCAL_0902</name>
</gene>
<organism evidence="9 10">
    <name type="scientific">Bifidobacterium callitrichos DSM 23973</name>
    <dbReference type="NCBI Taxonomy" id="1437609"/>
    <lineage>
        <taxon>Bacteria</taxon>
        <taxon>Bacillati</taxon>
        <taxon>Actinomycetota</taxon>
        <taxon>Actinomycetes</taxon>
        <taxon>Bifidobacteriales</taxon>
        <taxon>Bifidobacteriaceae</taxon>
        <taxon>Bifidobacterium</taxon>
    </lineage>
</organism>
<keyword evidence="4 7" id="KW-0812">Transmembrane</keyword>